<gene>
    <name evidence="2" type="ORF">AVEN_187338_1</name>
</gene>
<proteinExistence type="predicted"/>
<dbReference type="Proteomes" id="UP000499080">
    <property type="component" value="Unassembled WGS sequence"/>
</dbReference>
<evidence type="ECO:0000313" key="3">
    <source>
        <dbReference type="Proteomes" id="UP000499080"/>
    </source>
</evidence>
<feature type="compositionally biased region" description="Basic and acidic residues" evidence="1">
    <location>
        <begin position="14"/>
        <end position="25"/>
    </location>
</feature>
<accession>A0A4Y2HZ86</accession>
<evidence type="ECO:0000256" key="1">
    <source>
        <dbReference type="SAM" id="MobiDB-lite"/>
    </source>
</evidence>
<dbReference type="EMBL" id="BGPR01002265">
    <property type="protein sequence ID" value="GBM70670.1"/>
    <property type="molecule type" value="Genomic_DNA"/>
</dbReference>
<feature type="region of interest" description="Disordered" evidence="1">
    <location>
        <begin position="13"/>
        <end position="33"/>
    </location>
</feature>
<reference evidence="2 3" key="1">
    <citation type="journal article" date="2019" name="Sci. Rep.">
        <title>Orb-weaving spider Araneus ventricosus genome elucidates the spidroin gene catalogue.</title>
        <authorList>
            <person name="Kono N."/>
            <person name="Nakamura H."/>
            <person name="Ohtoshi R."/>
            <person name="Moran D.A.P."/>
            <person name="Shinohara A."/>
            <person name="Yoshida Y."/>
            <person name="Fujiwara M."/>
            <person name="Mori M."/>
            <person name="Tomita M."/>
            <person name="Arakawa K."/>
        </authorList>
    </citation>
    <scope>NUCLEOTIDE SEQUENCE [LARGE SCALE GENOMIC DNA]</scope>
</reference>
<sequence length="82" mass="8871">MVRLTSRFEATRGLFRDGPRNFEPRSDDEDGALSPSFHVAPAGGRLAAAYDLACSGPHTRRICGGIGFGTCNPPVPRSRPYH</sequence>
<comment type="caution">
    <text evidence="2">The sequence shown here is derived from an EMBL/GenBank/DDBJ whole genome shotgun (WGS) entry which is preliminary data.</text>
</comment>
<name>A0A4Y2HZ86_ARAVE</name>
<evidence type="ECO:0000313" key="2">
    <source>
        <dbReference type="EMBL" id="GBM70670.1"/>
    </source>
</evidence>
<keyword evidence="3" id="KW-1185">Reference proteome</keyword>
<organism evidence="2 3">
    <name type="scientific">Araneus ventricosus</name>
    <name type="common">Orbweaver spider</name>
    <name type="synonym">Epeira ventricosa</name>
    <dbReference type="NCBI Taxonomy" id="182803"/>
    <lineage>
        <taxon>Eukaryota</taxon>
        <taxon>Metazoa</taxon>
        <taxon>Ecdysozoa</taxon>
        <taxon>Arthropoda</taxon>
        <taxon>Chelicerata</taxon>
        <taxon>Arachnida</taxon>
        <taxon>Araneae</taxon>
        <taxon>Araneomorphae</taxon>
        <taxon>Entelegynae</taxon>
        <taxon>Araneoidea</taxon>
        <taxon>Araneidae</taxon>
        <taxon>Araneus</taxon>
    </lineage>
</organism>
<protein>
    <submittedName>
        <fullName evidence="2">Uncharacterized protein</fullName>
    </submittedName>
</protein>
<dbReference type="AlphaFoldDB" id="A0A4Y2HZ86"/>